<dbReference type="Ensembl" id="ENSOART00020066957.1">
    <property type="protein sequence ID" value="ENSOARP00020036084.1"/>
    <property type="gene ID" value="ENSOARG00020018311.2"/>
</dbReference>
<sequence length="179" mass="19744">MYTITKGPSKLVAQRRTGPTQQQVESRLGELLKCRHSAPTPQHPRAQPPGPWPLSSPGPRLVFNRVNGRRPPAMSPSLEGTQEPYTLAHEENVRFVSEAWQQVEQQLGGGPAGESGPRPVQYVERTPNPRLQSEPSPTPKECPPPPPLTWLSQVLAPRGWGEEWSLIHSSQHLLQLGSG</sequence>
<gene>
    <name evidence="1" type="primary">MCRIP2</name>
</gene>
<accession>A0AC11CVU8</accession>
<evidence type="ECO:0000313" key="1">
    <source>
        <dbReference type="Ensembl" id="ENSOARP00020036084.1"/>
    </source>
</evidence>
<organism evidence="1">
    <name type="scientific">Ovis aries</name>
    <name type="common">Sheep</name>
    <dbReference type="NCBI Taxonomy" id="9940"/>
    <lineage>
        <taxon>Eukaryota</taxon>
        <taxon>Metazoa</taxon>
        <taxon>Chordata</taxon>
        <taxon>Craniata</taxon>
        <taxon>Vertebrata</taxon>
        <taxon>Euteleostomi</taxon>
        <taxon>Mammalia</taxon>
        <taxon>Eutheria</taxon>
        <taxon>Laurasiatheria</taxon>
        <taxon>Artiodactyla</taxon>
        <taxon>Ruminantia</taxon>
        <taxon>Pecora</taxon>
        <taxon>Bovidae</taxon>
        <taxon>Caprinae</taxon>
        <taxon>Ovis</taxon>
    </lineage>
</organism>
<proteinExistence type="predicted"/>
<name>A0AC11CVU8_SHEEP</name>
<reference evidence="1" key="3">
    <citation type="submission" date="2025-09" db="UniProtKB">
        <authorList>
            <consortium name="Ensembl"/>
        </authorList>
    </citation>
    <scope>IDENTIFICATION</scope>
</reference>
<protein>
    <submittedName>
        <fullName evidence="1">Uncharacterized protein</fullName>
    </submittedName>
</protein>
<reference evidence="1" key="2">
    <citation type="submission" date="2025-08" db="UniProtKB">
        <authorList>
            <consortium name="Ensembl"/>
        </authorList>
    </citation>
    <scope>IDENTIFICATION</scope>
</reference>
<reference evidence="1" key="1">
    <citation type="submission" date="2020-11" db="EMBL/GenBank/DDBJ databases">
        <authorList>
            <person name="Davenport K.M."/>
            <person name="Bickhart D.M."/>
            <person name="Smith T.P.L."/>
            <person name="Murdoch B.M."/>
            <person name="Rosen B.D."/>
        </authorList>
    </citation>
    <scope>NUCLEOTIDE SEQUENCE [LARGE SCALE GENOMIC DNA]</scope>
    <source>
        <strain evidence="1">OAR_USU_Benz2616</strain>
    </source>
</reference>